<feature type="compositionally biased region" description="Low complexity" evidence="1">
    <location>
        <begin position="119"/>
        <end position="158"/>
    </location>
</feature>
<evidence type="ECO:0000313" key="3">
    <source>
        <dbReference type="Proteomes" id="UP000828390"/>
    </source>
</evidence>
<evidence type="ECO:0000313" key="2">
    <source>
        <dbReference type="EMBL" id="KAH3820274.1"/>
    </source>
</evidence>
<proteinExistence type="predicted"/>
<accession>A0A9D4GRM4</accession>
<dbReference type="AlphaFoldDB" id="A0A9D4GRM4"/>
<keyword evidence="3" id="KW-1185">Reference proteome</keyword>
<feature type="region of interest" description="Disordered" evidence="1">
    <location>
        <begin position="119"/>
        <end position="165"/>
    </location>
</feature>
<dbReference type="Proteomes" id="UP000828390">
    <property type="component" value="Unassembled WGS sequence"/>
</dbReference>
<reference evidence="2" key="1">
    <citation type="journal article" date="2019" name="bioRxiv">
        <title>The Genome of the Zebra Mussel, Dreissena polymorpha: A Resource for Invasive Species Research.</title>
        <authorList>
            <person name="McCartney M.A."/>
            <person name="Auch B."/>
            <person name="Kono T."/>
            <person name="Mallez S."/>
            <person name="Zhang Y."/>
            <person name="Obille A."/>
            <person name="Becker A."/>
            <person name="Abrahante J.E."/>
            <person name="Garbe J."/>
            <person name="Badalamenti J.P."/>
            <person name="Herman A."/>
            <person name="Mangelson H."/>
            <person name="Liachko I."/>
            <person name="Sullivan S."/>
            <person name="Sone E.D."/>
            <person name="Koren S."/>
            <person name="Silverstein K.A.T."/>
            <person name="Beckman K.B."/>
            <person name="Gohl D.M."/>
        </authorList>
    </citation>
    <scope>NUCLEOTIDE SEQUENCE</scope>
    <source>
        <strain evidence="2">Duluth1</strain>
        <tissue evidence="2">Whole animal</tissue>
    </source>
</reference>
<protein>
    <submittedName>
        <fullName evidence="2">Uncharacterized protein</fullName>
    </submittedName>
</protein>
<evidence type="ECO:0000256" key="1">
    <source>
        <dbReference type="SAM" id="MobiDB-lite"/>
    </source>
</evidence>
<dbReference type="EMBL" id="JAIWYP010000005">
    <property type="protein sequence ID" value="KAH3820274.1"/>
    <property type="molecule type" value="Genomic_DNA"/>
</dbReference>
<gene>
    <name evidence="2" type="ORF">DPMN_122020</name>
</gene>
<reference evidence="2" key="2">
    <citation type="submission" date="2020-11" db="EMBL/GenBank/DDBJ databases">
        <authorList>
            <person name="McCartney M.A."/>
            <person name="Auch B."/>
            <person name="Kono T."/>
            <person name="Mallez S."/>
            <person name="Becker A."/>
            <person name="Gohl D.M."/>
            <person name="Silverstein K.A.T."/>
            <person name="Koren S."/>
            <person name="Bechman K.B."/>
            <person name="Herman A."/>
            <person name="Abrahante J.E."/>
            <person name="Garbe J."/>
        </authorList>
    </citation>
    <scope>NUCLEOTIDE SEQUENCE</scope>
    <source>
        <strain evidence="2">Duluth1</strain>
        <tissue evidence="2">Whole animal</tissue>
    </source>
</reference>
<organism evidence="2 3">
    <name type="scientific">Dreissena polymorpha</name>
    <name type="common">Zebra mussel</name>
    <name type="synonym">Mytilus polymorpha</name>
    <dbReference type="NCBI Taxonomy" id="45954"/>
    <lineage>
        <taxon>Eukaryota</taxon>
        <taxon>Metazoa</taxon>
        <taxon>Spiralia</taxon>
        <taxon>Lophotrochozoa</taxon>
        <taxon>Mollusca</taxon>
        <taxon>Bivalvia</taxon>
        <taxon>Autobranchia</taxon>
        <taxon>Heteroconchia</taxon>
        <taxon>Euheterodonta</taxon>
        <taxon>Imparidentia</taxon>
        <taxon>Neoheterodontei</taxon>
        <taxon>Myida</taxon>
        <taxon>Dreissenoidea</taxon>
        <taxon>Dreissenidae</taxon>
        <taxon>Dreissena</taxon>
    </lineage>
</organism>
<name>A0A9D4GRM4_DREPO</name>
<sequence>MTLITPNAQLRKHLCQLIRVTNETSYYKRHISRHNADTSTWCLILRDMIPSAFLVAVVFISCFYVVRCNVHSPCNATVECANSTTVCENGFCHIQAGQVCTIETATTVATTVTTTAGLTQPGATSQASSSTSASTTTPTTTATPTTTTDLTTTTTSNTPKRKKRNTGLQECVTNASCVSGEQTTLVCACNDGYTTDNGKCKKDPGNGAGPLRVTELFTVMVTTVLLFLI</sequence>
<comment type="caution">
    <text evidence="2">The sequence shown here is derived from an EMBL/GenBank/DDBJ whole genome shotgun (WGS) entry which is preliminary data.</text>
</comment>